<sequence>MTQMIRQQFPQATIIHSCAHRLNLASLDSIHTTQLQPLRSAEAITQQLWHFFVASPLHAAVLEDIHKLIQDGQVKLC</sequence>
<organism evidence="1 2">
    <name type="scientific">Streblomastix strix</name>
    <dbReference type="NCBI Taxonomy" id="222440"/>
    <lineage>
        <taxon>Eukaryota</taxon>
        <taxon>Metamonada</taxon>
        <taxon>Preaxostyla</taxon>
        <taxon>Oxymonadida</taxon>
        <taxon>Streblomastigidae</taxon>
        <taxon>Streblomastix</taxon>
    </lineage>
</organism>
<evidence type="ECO:0000313" key="2">
    <source>
        <dbReference type="Proteomes" id="UP000324800"/>
    </source>
</evidence>
<evidence type="ECO:0000313" key="1">
    <source>
        <dbReference type="EMBL" id="KAA6392983.1"/>
    </source>
</evidence>
<comment type="caution">
    <text evidence="1">The sequence shown here is derived from an EMBL/GenBank/DDBJ whole genome shotgun (WGS) entry which is preliminary data.</text>
</comment>
<proteinExistence type="predicted"/>
<reference evidence="1 2" key="1">
    <citation type="submission" date="2019-03" db="EMBL/GenBank/DDBJ databases">
        <title>Single cell metagenomics reveals metabolic interactions within the superorganism composed of flagellate Streblomastix strix and complex community of Bacteroidetes bacteria on its surface.</title>
        <authorList>
            <person name="Treitli S.C."/>
            <person name="Kolisko M."/>
            <person name="Husnik F."/>
            <person name="Keeling P."/>
            <person name="Hampl V."/>
        </authorList>
    </citation>
    <scope>NUCLEOTIDE SEQUENCE [LARGE SCALE GENOMIC DNA]</scope>
    <source>
        <strain evidence="1">ST1C</strain>
    </source>
</reference>
<dbReference type="Proteomes" id="UP000324800">
    <property type="component" value="Unassembled WGS sequence"/>
</dbReference>
<dbReference type="AlphaFoldDB" id="A0A5J4WE77"/>
<accession>A0A5J4WE77</accession>
<protein>
    <recommendedName>
        <fullName evidence="3">DUF4371 domain-containing protein</fullName>
    </recommendedName>
</protein>
<dbReference type="OrthoDB" id="10023262at2759"/>
<evidence type="ECO:0008006" key="3">
    <source>
        <dbReference type="Google" id="ProtNLM"/>
    </source>
</evidence>
<dbReference type="EMBL" id="SNRW01002376">
    <property type="protein sequence ID" value="KAA6392983.1"/>
    <property type="molecule type" value="Genomic_DNA"/>
</dbReference>
<gene>
    <name evidence="1" type="ORF">EZS28_011489</name>
</gene>
<name>A0A5J4WE77_9EUKA</name>